<protein>
    <submittedName>
        <fullName evidence="1">Uncharacterized protein</fullName>
    </submittedName>
</protein>
<dbReference type="EMBL" id="JACCFM010000001">
    <property type="protein sequence ID" value="NYJ21124.1"/>
    <property type="molecule type" value="Genomic_DNA"/>
</dbReference>
<accession>A0A7Z0J7Q6</accession>
<dbReference type="Proteomes" id="UP000537260">
    <property type="component" value="Unassembled WGS sequence"/>
</dbReference>
<gene>
    <name evidence="1" type="ORF">HNR05_002915</name>
</gene>
<dbReference type="RefSeq" id="WP_179579771.1">
    <property type="nucleotide sequence ID" value="NZ_JACCFM010000001.1"/>
</dbReference>
<evidence type="ECO:0000313" key="2">
    <source>
        <dbReference type="Proteomes" id="UP000537260"/>
    </source>
</evidence>
<organism evidence="1 2">
    <name type="scientific">Glaciibacter psychrotolerans</name>
    <dbReference type="NCBI Taxonomy" id="670054"/>
    <lineage>
        <taxon>Bacteria</taxon>
        <taxon>Bacillati</taxon>
        <taxon>Actinomycetota</taxon>
        <taxon>Actinomycetes</taxon>
        <taxon>Micrococcales</taxon>
        <taxon>Microbacteriaceae</taxon>
        <taxon>Glaciibacter</taxon>
    </lineage>
</organism>
<reference evidence="1 2" key="1">
    <citation type="submission" date="2020-07" db="EMBL/GenBank/DDBJ databases">
        <title>Sequencing the genomes of 1000 actinobacteria strains.</title>
        <authorList>
            <person name="Klenk H.-P."/>
        </authorList>
    </citation>
    <scope>NUCLEOTIDE SEQUENCE [LARGE SCALE GENOMIC DNA]</scope>
    <source>
        <strain evidence="1 2">LI1</strain>
    </source>
</reference>
<comment type="caution">
    <text evidence="1">The sequence shown here is derived from an EMBL/GenBank/DDBJ whole genome shotgun (WGS) entry which is preliminary data.</text>
</comment>
<name>A0A7Z0J7Q6_9MICO</name>
<proteinExistence type="predicted"/>
<sequence>MVEMVARLNGELDEEWGARHSLRKRAGTSGIYSIRGLVRKGAHNELLDGLESDYELESALFDHARHFRKSESGTTAAIVTAPYLRATIGYFGSAAKANERISEIARALGLNVRVGHPEDTIYLSNLEGDPTLPIVWWNPDRYSLELPEVEDPNPRFAHRMSTF</sequence>
<evidence type="ECO:0000313" key="1">
    <source>
        <dbReference type="EMBL" id="NYJ21124.1"/>
    </source>
</evidence>
<dbReference type="AlphaFoldDB" id="A0A7Z0J7Q6"/>
<keyword evidence="2" id="KW-1185">Reference proteome</keyword>